<sequence>MRLHVVLLFLVYTEGKKKSKENDDLVAPKIDVFPAPFPVPVPFGHIFKDGVGDMPDQKQPLDLLELDLHTPESPAEQEKLLRKVPKTNRLRVIQEPLGYANPRDQYQGFNIWNAEENAEEGVTPSTNTTDDRPKWFHFEAILEHNVKTPRPPVAIQAKKAESPDTKPENASTTDIEELSKDGLRAGYFSSGGFALYKDPETKMVYDYWTTCDQFEKKTRSFHPKDIVDIDWVPFYVWTTRKFAVSIVHRFSYPTKKTVKEYKEAYGPYLNVSVDWESPKLLLKEEVEMLLLAVDRNGLYHGIPRVKMPFNMKFDKNIRLPVITLRIKIEDPYLALMYCEEYYATIMAAPGAEPETDEEKKAEAAVINFKGKGFPISRDLYLEELERKGKAQREKESEETRNIKILHTNFDIERE</sequence>
<feature type="signal peptide" evidence="1">
    <location>
        <begin position="1"/>
        <end position="15"/>
    </location>
</feature>
<feature type="chain" id="PRO_5045601139" evidence="1">
    <location>
        <begin position="16"/>
        <end position="414"/>
    </location>
</feature>
<reference evidence="2 3" key="1">
    <citation type="submission" date="2024-06" db="EMBL/GenBank/DDBJ databases">
        <title>A chromosome-level genome assembly of beet webworm, Loxostege sticticalis.</title>
        <authorList>
            <person name="Zhang Y."/>
        </authorList>
    </citation>
    <scope>NUCLEOTIDE SEQUENCE [LARGE SCALE GENOMIC DNA]</scope>
    <source>
        <strain evidence="2">AQ026</strain>
        <tissue evidence="2">Whole body</tissue>
    </source>
</reference>
<organism evidence="2 3">
    <name type="scientific">Loxostege sticticalis</name>
    <name type="common">Beet webworm moth</name>
    <dbReference type="NCBI Taxonomy" id="481309"/>
    <lineage>
        <taxon>Eukaryota</taxon>
        <taxon>Metazoa</taxon>
        <taxon>Ecdysozoa</taxon>
        <taxon>Arthropoda</taxon>
        <taxon>Hexapoda</taxon>
        <taxon>Insecta</taxon>
        <taxon>Pterygota</taxon>
        <taxon>Neoptera</taxon>
        <taxon>Endopterygota</taxon>
        <taxon>Lepidoptera</taxon>
        <taxon>Glossata</taxon>
        <taxon>Ditrysia</taxon>
        <taxon>Pyraloidea</taxon>
        <taxon>Crambidae</taxon>
        <taxon>Pyraustinae</taxon>
        <taxon>Loxostege</taxon>
    </lineage>
</organism>
<dbReference type="Proteomes" id="UP001549920">
    <property type="component" value="Unassembled WGS sequence"/>
</dbReference>
<evidence type="ECO:0000313" key="2">
    <source>
        <dbReference type="EMBL" id="KAL0867689.1"/>
    </source>
</evidence>
<keyword evidence="3" id="KW-1185">Reference proteome</keyword>
<proteinExistence type="predicted"/>
<gene>
    <name evidence="2" type="ORF">ABMA27_008426</name>
</gene>
<dbReference type="EMBL" id="JBEUOH010000022">
    <property type="protein sequence ID" value="KAL0867689.1"/>
    <property type="molecule type" value="Genomic_DNA"/>
</dbReference>
<protein>
    <submittedName>
        <fullName evidence="2">Uncharacterized protein</fullName>
    </submittedName>
</protein>
<evidence type="ECO:0000256" key="1">
    <source>
        <dbReference type="SAM" id="SignalP"/>
    </source>
</evidence>
<evidence type="ECO:0000313" key="3">
    <source>
        <dbReference type="Proteomes" id="UP001549920"/>
    </source>
</evidence>
<accession>A0ABR3HBB0</accession>
<name>A0ABR3HBB0_LOXSC</name>
<comment type="caution">
    <text evidence="2">The sequence shown here is derived from an EMBL/GenBank/DDBJ whole genome shotgun (WGS) entry which is preliminary data.</text>
</comment>
<keyword evidence="1" id="KW-0732">Signal</keyword>